<organism evidence="4 5">
    <name type="scientific">Delitschia confertaspora ATCC 74209</name>
    <dbReference type="NCBI Taxonomy" id="1513339"/>
    <lineage>
        <taxon>Eukaryota</taxon>
        <taxon>Fungi</taxon>
        <taxon>Dikarya</taxon>
        <taxon>Ascomycota</taxon>
        <taxon>Pezizomycotina</taxon>
        <taxon>Dothideomycetes</taxon>
        <taxon>Pleosporomycetidae</taxon>
        <taxon>Pleosporales</taxon>
        <taxon>Delitschiaceae</taxon>
        <taxon>Delitschia</taxon>
    </lineage>
</organism>
<sequence length="510" mass="53238">MHTSIQLGLLTLASTAFAIPHYGHGKFHSTGTGHSHAQSSEKAYPTDGWNGYQNTTVAAGTGIHTTSTESITSTSTIYSTVYLTRPSSSAVESSSAVADAVSSGAPDEVCGPATVTVTATNQVTITVPAGGSQVPSSSSTPVVAPSSSKEVAPAVPSSVAPVESAATSSVAPVESATTSSVEYSAPAYSTPAVSSSTEEGKGSISISSLVNKGQSTEASLPTYEASIPVLTPTPSESYSAPASSAPASSAYPSSGSPSYSGTKRGLSYNDINLLSKFSAGKFGWTMNWAQAPGDWSKLNGASFIPMMHNPIPGPENPNVKTWLQNVDTAVKQGSTAVMGFNEVDQEGQAKMSVSDACNYWKEYMEPIFSAHPDVTVIGPSVTNGPAPMGLDWLERFAKECPSALYHVTHIHFYDIYNEAGANIQKGTADRFKDHVKEAISKFGKPVFVSEFGLVPGSASDEEAAKFLKECMQFLDGEDQVKGYAYFMAKDVPMGLIKANSLSATGEVYVS</sequence>
<feature type="region of interest" description="Disordered" evidence="1">
    <location>
        <begin position="128"/>
        <end position="200"/>
    </location>
</feature>
<keyword evidence="2" id="KW-0732">Signal</keyword>
<evidence type="ECO:0000313" key="5">
    <source>
        <dbReference type="Proteomes" id="UP000799536"/>
    </source>
</evidence>
<gene>
    <name evidence="4" type="ORF">GQ43DRAFT_437404</name>
</gene>
<feature type="region of interest" description="Disordered" evidence="1">
    <location>
        <begin position="28"/>
        <end position="48"/>
    </location>
</feature>
<dbReference type="SUPFAM" id="SSF51445">
    <property type="entry name" value="(Trans)glycosidases"/>
    <property type="match status" value="1"/>
</dbReference>
<dbReference type="OrthoDB" id="43654at2759"/>
<evidence type="ECO:0000313" key="4">
    <source>
        <dbReference type="EMBL" id="KAF2205077.1"/>
    </source>
</evidence>
<dbReference type="InterPro" id="IPR024655">
    <property type="entry name" value="Asl1_glyco_hydro_catalytic"/>
</dbReference>
<evidence type="ECO:0000256" key="1">
    <source>
        <dbReference type="SAM" id="MobiDB-lite"/>
    </source>
</evidence>
<dbReference type="Proteomes" id="UP000799536">
    <property type="component" value="Unassembled WGS sequence"/>
</dbReference>
<dbReference type="Gene3D" id="3.20.20.80">
    <property type="entry name" value="Glycosidases"/>
    <property type="match status" value="1"/>
</dbReference>
<feature type="domain" description="Asl1-like glycosyl hydrolase catalytic" evidence="3">
    <location>
        <begin position="265"/>
        <end position="507"/>
    </location>
</feature>
<feature type="compositionally biased region" description="Low complexity" evidence="1">
    <location>
        <begin position="128"/>
        <end position="181"/>
    </location>
</feature>
<dbReference type="InterPro" id="IPR017853">
    <property type="entry name" value="GH"/>
</dbReference>
<dbReference type="PANTHER" id="PTHR34154">
    <property type="entry name" value="ALKALI-SENSITIVE LINKAGE PROTEIN 1"/>
    <property type="match status" value="1"/>
</dbReference>
<feature type="region of interest" description="Disordered" evidence="1">
    <location>
        <begin position="234"/>
        <end position="259"/>
    </location>
</feature>
<feature type="chain" id="PRO_5040509099" description="Asl1-like glycosyl hydrolase catalytic domain-containing protein" evidence="2">
    <location>
        <begin position="19"/>
        <end position="510"/>
    </location>
</feature>
<dbReference type="EMBL" id="ML993863">
    <property type="protein sequence ID" value="KAF2205077.1"/>
    <property type="molecule type" value="Genomic_DNA"/>
</dbReference>
<protein>
    <recommendedName>
        <fullName evidence="3">Asl1-like glycosyl hydrolase catalytic domain-containing protein</fullName>
    </recommendedName>
</protein>
<dbReference type="GO" id="GO:0009277">
    <property type="term" value="C:fungal-type cell wall"/>
    <property type="evidence" value="ECO:0007669"/>
    <property type="project" value="TreeGrafter"/>
</dbReference>
<dbReference type="PANTHER" id="PTHR34154:SF13">
    <property type="entry name" value="ASL1-LIKE GLYCOSYL HYDROLASE CATALYTIC DOMAIN-CONTAINING PROTEIN"/>
    <property type="match status" value="1"/>
</dbReference>
<proteinExistence type="predicted"/>
<accession>A0A9P4JX13</accession>
<dbReference type="InterPro" id="IPR053183">
    <property type="entry name" value="ASL1"/>
</dbReference>
<dbReference type="AlphaFoldDB" id="A0A9P4JX13"/>
<dbReference type="Pfam" id="PF11790">
    <property type="entry name" value="Glyco_hydro_cc"/>
    <property type="match status" value="1"/>
</dbReference>
<reference evidence="4" key="1">
    <citation type="journal article" date="2020" name="Stud. Mycol.">
        <title>101 Dothideomycetes genomes: a test case for predicting lifestyles and emergence of pathogens.</title>
        <authorList>
            <person name="Haridas S."/>
            <person name="Albert R."/>
            <person name="Binder M."/>
            <person name="Bloem J."/>
            <person name="Labutti K."/>
            <person name="Salamov A."/>
            <person name="Andreopoulos B."/>
            <person name="Baker S."/>
            <person name="Barry K."/>
            <person name="Bills G."/>
            <person name="Bluhm B."/>
            <person name="Cannon C."/>
            <person name="Castanera R."/>
            <person name="Culley D."/>
            <person name="Daum C."/>
            <person name="Ezra D."/>
            <person name="Gonzalez J."/>
            <person name="Henrissat B."/>
            <person name="Kuo A."/>
            <person name="Liang C."/>
            <person name="Lipzen A."/>
            <person name="Lutzoni F."/>
            <person name="Magnuson J."/>
            <person name="Mondo S."/>
            <person name="Nolan M."/>
            <person name="Ohm R."/>
            <person name="Pangilinan J."/>
            <person name="Park H.-J."/>
            <person name="Ramirez L."/>
            <person name="Alfaro M."/>
            <person name="Sun H."/>
            <person name="Tritt A."/>
            <person name="Yoshinaga Y."/>
            <person name="Zwiers L.-H."/>
            <person name="Turgeon B."/>
            <person name="Goodwin S."/>
            <person name="Spatafora J."/>
            <person name="Crous P."/>
            <person name="Grigoriev I."/>
        </authorList>
    </citation>
    <scope>NUCLEOTIDE SEQUENCE</scope>
    <source>
        <strain evidence="4">ATCC 74209</strain>
    </source>
</reference>
<keyword evidence="5" id="KW-1185">Reference proteome</keyword>
<feature type="signal peptide" evidence="2">
    <location>
        <begin position="1"/>
        <end position="18"/>
    </location>
</feature>
<feature type="compositionally biased region" description="Polar residues" evidence="1">
    <location>
        <begin position="29"/>
        <end position="41"/>
    </location>
</feature>
<evidence type="ECO:0000256" key="2">
    <source>
        <dbReference type="SAM" id="SignalP"/>
    </source>
</evidence>
<evidence type="ECO:0000259" key="3">
    <source>
        <dbReference type="Pfam" id="PF11790"/>
    </source>
</evidence>
<comment type="caution">
    <text evidence="4">The sequence shown here is derived from an EMBL/GenBank/DDBJ whole genome shotgun (WGS) entry which is preliminary data.</text>
</comment>
<name>A0A9P4JX13_9PLEO</name>
<dbReference type="GO" id="GO:0071966">
    <property type="term" value="P:fungal-type cell wall polysaccharide metabolic process"/>
    <property type="evidence" value="ECO:0007669"/>
    <property type="project" value="TreeGrafter"/>
</dbReference>